<sequence length="340" mass="35398">MTTHSVPSSPTSTVLSRVVMACALAVGLAPLAGCDEAAPDDDADLRGLSFDCPRWRCGYNTSEVNGKSLQELHLGGTANADGVRLVGFLPPQGLLLNWTLGTEGDALVARGGLFGKSRLRGAALVGSILLLRVDHLTVPVIIAGYEEVDSWATGGDPHPAYSLIYPDLAQPLLAQSVCKGTLLDPLLASVVVLAGERYDLDAKTVIPNQTDWITLACAGSAAAKMALMGYGPHADVDGEGTAASPDQRQATLKMLTADYCGDGHAYTVDGTPLIWENQHGTVVPSSGADLSAPEAIWTAAGALCLDTPRIPDLEVTCTLPSCATLSLDDGEWATYAVNTD</sequence>
<name>A0A2S9YPX7_9BACT</name>
<comment type="caution">
    <text evidence="2">The sequence shown here is derived from an EMBL/GenBank/DDBJ whole genome shotgun (WGS) entry which is preliminary data.</text>
</comment>
<dbReference type="InterPro" id="IPR045426">
    <property type="entry name" value="ADYC"/>
</dbReference>
<protein>
    <recommendedName>
        <fullName evidence="1">ADYC domain-containing protein</fullName>
    </recommendedName>
</protein>
<accession>A0A2S9YPX7</accession>
<evidence type="ECO:0000313" key="2">
    <source>
        <dbReference type="EMBL" id="PRQ07154.1"/>
    </source>
</evidence>
<dbReference type="AlphaFoldDB" id="A0A2S9YPX7"/>
<dbReference type="Pfam" id="PF20032">
    <property type="entry name" value="ADYC"/>
    <property type="match status" value="1"/>
</dbReference>
<evidence type="ECO:0000259" key="1">
    <source>
        <dbReference type="Pfam" id="PF20032"/>
    </source>
</evidence>
<gene>
    <name evidence="2" type="ORF">ENSA7_31690</name>
</gene>
<reference evidence="2 3" key="1">
    <citation type="submission" date="2018-03" db="EMBL/GenBank/DDBJ databases">
        <title>Draft Genome Sequences of the Obligatory Marine Myxobacteria Enhygromyxa salina SWB007.</title>
        <authorList>
            <person name="Poehlein A."/>
            <person name="Moghaddam J.A."/>
            <person name="Harms H."/>
            <person name="Alanjari M."/>
            <person name="Koenig G.M."/>
            <person name="Daniel R."/>
            <person name="Schaeberle T.F."/>
        </authorList>
    </citation>
    <scope>NUCLEOTIDE SEQUENCE [LARGE SCALE GENOMIC DNA]</scope>
    <source>
        <strain evidence="2 3">SWB007</strain>
    </source>
</reference>
<dbReference type="Proteomes" id="UP000238823">
    <property type="component" value="Unassembled WGS sequence"/>
</dbReference>
<feature type="domain" description="ADYC" evidence="1">
    <location>
        <begin position="121"/>
        <end position="310"/>
    </location>
</feature>
<dbReference type="EMBL" id="PVNL01000058">
    <property type="protein sequence ID" value="PRQ07154.1"/>
    <property type="molecule type" value="Genomic_DNA"/>
</dbReference>
<dbReference type="RefSeq" id="WP_244923819.1">
    <property type="nucleotide sequence ID" value="NZ_PVNL01000058.1"/>
</dbReference>
<proteinExistence type="predicted"/>
<evidence type="ECO:0000313" key="3">
    <source>
        <dbReference type="Proteomes" id="UP000238823"/>
    </source>
</evidence>
<organism evidence="2 3">
    <name type="scientific">Enhygromyxa salina</name>
    <dbReference type="NCBI Taxonomy" id="215803"/>
    <lineage>
        <taxon>Bacteria</taxon>
        <taxon>Pseudomonadati</taxon>
        <taxon>Myxococcota</taxon>
        <taxon>Polyangia</taxon>
        <taxon>Nannocystales</taxon>
        <taxon>Nannocystaceae</taxon>
        <taxon>Enhygromyxa</taxon>
    </lineage>
</organism>